<protein>
    <submittedName>
        <fullName evidence="1">Uncharacterized protein</fullName>
    </submittedName>
</protein>
<dbReference type="EMBL" id="GGEC01074303">
    <property type="protein sequence ID" value="MBX54787.1"/>
    <property type="molecule type" value="Transcribed_RNA"/>
</dbReference>
<reference evidence="1" key="1">
    <citation type="submission" date="2018-02" db="EMBL/GenBank/DDBJ databases">
        <title>Rhizophora mucronata_Transcriptome.</title>
        <authorList>
            <person name="Meera S.P."/>
            <person name="Sreeshan A."/>
            <person name="Augustine A."/>
        </authorList>
    </citation>
    <scope>NUCLEOTIDE SEQUENCE</scope>
    <source>
        <tissue evidence="1">Leaf</tissue>
    </source>
</reference>
<accession>A0A2P2PJA9</accession>
<proteinExistence type="predicted"/>
<sequence length="65" mass="7438">MAKRFLGVQLMYCKSRLLCERRSSSFGKLLFPDNKSHNPTLLQNEGGNEKGKFTFLMAKEKVSLI</sequence>
<dbReference type="AlphaFoldDB" id="A0A2P2PJA9"/>
<name>A0A2P2PJA9_RHIMU</name>
<organism evidence="1">
    <name type="scientific">Rhizophora mucronata</name>
    <name type="common">Asiatic mangrove</name>
    <dbReference type="NCBI Taxonomy" id="61149"/>
    <lineage>
        <taxon>Eukaryota</taxon>
        <taxon>Viridiplantae</taxon>
        <taxon>Streptophyta</taxon>
        <taxon>Embryophyta</taxon>
        <taxon>Tracheophyta</taxon>
        <taxon>Spermatophyta</taxon>
        <taxon>Magnoliopsida</taxon>
        <taxon>eudicotyledons</taxon>
        <taxon>Gunneridae</taxon>
        <taxon>Pentapetalae</taxon>
        <taxon>rosids</taxon>
        <taxon>fabids</taxon>
        <taxon>Malpighiales</taxon>
        <taxon>Rhizophoraceae</taxon>
        <taxon>Rhizophora</taxon>
    </lineage>
</organism>
<evidence type="ECO:0000313" key="1">
    <source>
        <dbReference type="EMBL" id="MBX54787.1"/>
    </source>
</evidence>